<sequence length="293" mass="33299">MVLIAYNLTGDFNRFYSNLTIFICVVVCFIVSYTNITQKGKVETCESVYSKTSDDNCSPKLISTGQRINGRNFNYEISSGSFEYTDTYRFKCAFSNGTISAYQAMTPGPDFKVQAIISCDSKNGTYYLEIVTSANRAADKVIRRYYEGTVIRSGFTTAECPQLGYVKGFEYSEYYTDVYQEDRNKVLYYTNSTLACRTPCDDVCTEFVNSIYAFIREDLDNLKVPDVVYFCKKCEKIWRPWNNILFDLVVANTSILGLTFGVTVFVLKYLFTKSINSDTLKSQVEGGNMSTII</sequence>
<keyword evidence="1" id="KW-1133">Transmembrane helix</keyword>
<evidence type="ECO:0000313" key="3">
    <source>
        <dbReference type="Proteomes" id="UP001479436"/>
    </source>
</evidence>
<gene>
    <name evidence="2" type="ORF">K7432_008807</name>
</gene>
<feature type="transmembrane region" description="Helical" evidence="1">
    <location>
        <begin position="245"/>
        <end position="271"/>
    </location>
</feature>
<comment type="caution">
    <text evidence="2">The sequence shown here is derived from an EMBL/GenBank/DDBJ whole genome shotgun (WGS) entry which is preliminary data.</text>
</comment>
<name>A0ABR2WRA5_9FUNG</name>
<keyword evidence="1" id="KW-0472">Membrane</keyword>
<evidence type="ECO:0000313" key="2">
    <source>
        <dbReference type="EMBL" id="KAK9764046.1"/>
    </source>
</evidence>
<evidence type="ECO:0000256" key="1">
    <source>
        <dbReference type="SAM" id="Phobius"/>
    </source>
</evidence>
<feature type="transmembrane region" description="Helical" evidence="1">
    <location>
        <begin position="15"/>
        <end position="33"/>
    </location>
</feature>
<organism evidence="2 3">
    <name type="scientific">Basidiobolus ranarum</name>
    <dbReference type="NCBI Taxonomy" id="34480"/>
    <lineage>
        <taxon>Eukaryota</taxon>
        <taxon>Fungi</taxon>
        <taxon>Fungi incertae sedis</taxon>
        <taxon>Zoopagomycota</taxon>
        <taxon>Entomophthoromycotina</taxon>
        <taxon>Basidiobolomycetes</taxon>
        <taxon>Basidiobolales</taxon>
        <taxon>Basidiobolaceae</taxon>
        <taxon>Basidiobolus</taxon>
    </lineage>
</organism>
<accession>A0ABR2WRA5</accession>
<dbReference type="EMBL" id="JASJQH010000507">
    <property type="protein sequence ID" value="KAK9764046.1"/>
    <property type="molecule type" value="Genomic_DNA"/>
</dbReference>
<reference evidence="2 3" key="1">
    <citation type="submission" date="2023-04" db="EMBL/GenBank/DDBJ databases">
        <title>Genome of Basidiobolus ranarum AG-B5.</title>
        <authorList>
            <person name="Stajich J.E."/>
            <person name="Carter-House D."/>
            <person name="Gryganskyi A."/>
        </authorList>
    </citation>
    <scope>NUCLEOTIDE SEQUENCE [LARGE SCALE GENOMIC DNA]</scope>
    <source>
        <strain evidence="2 3">AG-B5</strain>
    </source>
</reference>
<proteinExistence type="predicted"/>
<dbReference type="Proteomes" id="UP001479436">
    <property type="component" value="Unassembled WGS sequence"/>
</dbReference>
<protein>
    <submittedName>
        <fullName evidence="2">Uncharacterized protein</fullName>
    </submittedName>
</protein>
<keyword evidence="1" id="KW-0812">Transmembrane</keyword>
<keyword evidence="3" id="KW-1185">Reference proteome</keyword>